<evidence type="ECO:0000256" key="1">
    <source>
        <dbReference type="ARBA" id="ARBA00004496"/>
    </source>
</evidence>
<dbReference type="PANTHER" id="PTHR12302:SF2">
    <property type="entry name" value="STAPHYLOCOCCAL NUCLEASE DOMAIN-CONTAINING PROTEIN 1"/>
    <property type="match status" value="1"/>
</dbReference>
<evidence type="ECO:0000313" key="11">
    <source>
        <dbReference type="EMBL" id="SUZ08719.1"/>
    </source>
</evidence>
<dbReference type="InterPro" id="IPR016071">
    <property type="entry name" value="Staphylococal_nuclease_OB-fold"/>
</dbReference>
<reference evidence="11" key="1">
    <citation type="submission" date="2018-07" db="EMBL/GenBank/DDBJ databases">
        <authorList>
            <person name="Quirk P.G."/>
            <person name="Krulwich T.A."/>
        </authorList>
    </citation>
    <scope>NUCLEOTIDE SEQUENCE</scope>
    <source>
        <strain evidence="11">96224</strain>
    </source>
</reference>
<dbReference type="SMART" id="SM00318">
    <property type="entry name" value="SNc"/>
    <property type="match status" value="4"/>
</dbReference>
<feature type="domain" description="TNase-like" evidence="10">
    <location>
        <begin position="540"/>
        <end position="673"/>
    </location>
</feature>
<dbReference type="InterPro" id="IPR002999">
    <property type="entry name" value="Tudor"/>
</dbReference>
<dbReference type="GO" id="GO:0031047">
    <property type="term" value="P:regulatory ncRNA-mediated gene silencing"/>
    <property type="evidence" value="ECO:0007669"/>
    <property type="project" value="UniProtKB-UniRule"/>
</dbReference>
<feature type="domain" description="TNase-like" evidence="10">
    <location>
        <begin position="374"/>
        <end position="511"/>
    </location>
</feature>
<sequence length="934" mass="104436">MKNSPYFMASLESQKPANIIEPFPAPKNRSVIDPFPAPKGYPITDQLVFIKSAARYNMPLNQAKVKSVLSGDTLILTSVANSKSERTLSLAYCTSPHLRKDGDELCAYESRDALRQMVVGKVIQFTVLYTIPNTKRDYGIVFLQDGTRLPEAMMKLGWLRLRDDAGRKEDSEEAQSQIGHLRALEAQARSEDLGIFRDNVKPISVQYELKSPETFLDTWKGKCIDGLVERVLSGDRLLLRLLVSPLEHIQVITLIAGIRAPTTEHLNPSNGQTQAAEEYGNEAKSFVEERLLQRNIKVDILGLSPQKQLVATLRHPRGSIAKFLLEAGLARCTDFHSTLLGAEMALLREAEKLAQSEKRKIHKDHVAKAANSAGNIEAQVTRIFSADVIFVRNRLGAEKRVNLSSIRGPRTTDPAESPYREEAKEFLRKRIIGKNIRMSIDGSRPATAEYEAKEVASITLNDKNINLIMVQEGWCSVIRHRRDDTDRAPNYDELLAAQEKAKEDKKGMWSGKPSKAKQYMDASETVQKAKLQIAGLQRQKKIPAIIDFVKSGSRFVVLIPREGIKLNFVLGGIKTPKSARNPTESSEPFGQEAHDLATKRLTQRDVEINVHGLDRVGGFIGEVFVNKESFAKILVEEGFATVLEYSAEQLGNSSELLAAQQRAKEARKGLWVDWDPSMDRNENEIAPHTNGTEPTTSREKDYRDIMVTHIGESGSLKIQVIGTGTSALETLMSQFKSFHQNPANSTSLPGPPKTGDYVAAKFSQDGQWYRARIIANDRAAKQAEVLYIDYGNSEKLPWSTLRPLSQAQFSPQKLRPQAQDAILSLIQFPSNKDYLLDAVQYLTELTEGKQLVANVDNIAPNGSFYITLFDPSYSEKLTDSINSEIISAGHAMVPNNLKAWERSFGDVLKIMKDKEEEAIRSRRGLWEYGDLRDD</sequence>
<evidence type="ECO:0000256" key="7">
    <source>
        <dbReference type="PIRNR" id="PIRNR017179"/>
    </source>
</evidence>
<proteinExistence type="predicted"/>
<keyword evidence="4 7" id="KW-0963">Cytoplasm</keyword>
<dbReference type="GO" id="GO:0006402">
    <property type="term" value="P:mRNA catabolic process"/>
    <property type="evidence" value="ECO:0007669"/>
    <property type="project" value="UniProtKB-UniRule"/>
</dbReference>
<dbReference type="EMBL" id="UIGY01000028">
    <property type="protein sequence ID" value="SUZ08719.1"/>
    <property type="molecule type" value="Genomic_DNA"/>
</dbReference>
<organism evidence="11">
    <name type="scientific">Blumeria graminis f. sp. tritici 96224</name>
    <dbReference type="NCBI Taxonomy" id="1268274"/>
    <lineage>
        <taxon>Eukaryota</taxon>
        <taxon>Fungi</taxon>
        <taxon>Dikarya</taxon>
        <taxon>Ascomycota</taxon>
        <taxon>Pezizomycotina</taxon>
        <taxon>Leotiomycetes</taxon>
        <taxon>Erysiphales</taxon>
        <taxon>Erysiphaceae</taxon>
        <taxon>Blumeria</taxon>
    </lineage>
</organism>
<dbReference type="FunFam" id="2.40.50.90:FF:000030">
    <property type="entry name" value="Transcription factor (Snd1/p100), putative"/>
    <property type="match status" value="1"/>
</dbReference>
<feature type="domain" description="TNase-like" evidence="10">
    <location>
        <begin position="222"/>
        <end position="364"/>
    </location>
</feature>
<dbReference type="PROSITE" id="PS50830">
    <property type="entry name" value="TNASE_3"/>
    <property type="match status" value="4"/>
</dbReference>
<dbReference type="Pfam" id="PF00565">
    <property type="entry name" value="SNase"/>
    <property type="match status" value="3"/>
</dbReference>
<dbReference type="GO" id="GO:0005634">
    <property type="term" value="C:nucleus"/>
    <property type="evidence" value="ECO:0007669"/>
    <property type="project" value="TreeGrafter"/>
</dbReference>
<dbReference type="Gene3D" id="2.30.30.140">
    <property type="match status" value="1"/>
</dbReference>
<evidence type="ECO:0000256" key="4">
    <source>
        <dbReference type="ARBA" id="ARBA00022490"/>
    </source>
</evidence>
<feature type="domain" description="Tudor" evidence="9">
    <location>
        <begin position="751"/>
        <end position="811"/>
    </location>
</feature>
<evidence type="ECO:0000259" key="9">
    <source>
        <dbReference type="PROSITE" id="PS50304"/>
    </source>
</evidence>
<dbReference type="SUPFAM" id="SSF63748">
    <property type="entry name" value="Tudor/PWWP/MBT"/>
    <property type="match status" value="1"/>
</dbReference>
<dbReference type="SUPFAM" id="SSF50199">
    <property type="entry name" value="Staphylococcal nuclease"/>
    <property type="match status" value="5"/>
</dbReference>
<evidence type="ECO:0000256" key="8">
    <source>
        <dbReference type="SAM" id="MobiDB-lite"/>
    </source>
</evidence>
<accession>A0A381L468</accession>
<evidence type="ECO:0000256" key="5">
    <source>
        <dbReference type="ARBA" id="ARBA00022553"/>
    </source>
</evidence>
<dbReference type="PANTHER" id="PTHR12302">
    <property type="entry name" value="EBNA2 BINDING PROTEIN P100"/>
    <property type="match status" value="1"/>
</dbReference>
<dbReference type="CDD" id="cd00175">
    <property type="entry name" value="SNc"/>
    <property type="match status" value="2"/>
</dbReference>
<dbReference type="GO" id="GO:0005829">
    <property type="term" value="C:cytosol"/>
    <property type="evidence" value="ECO:0007669"/>
    <property type="project" value="UniProtKB-UniRule"/>
</dbReference>
<dbReference type="InterPro" id="IPR016685">
    <property type="entry name" value="Silence_cplx_Nase-comp_TudorSN"/>
</dbReference>
<evidence type="ECO:0000256" key="3">
    <source>
        <dbReference type="ARBA" id="ARBA00014651"/>
    </source>
</evidence>
<evidence type="ECO:0000256" key="2">
    <source>
        <dbReference type="ARBA" id="ARBA00013404"/>
    </source>
</evidence>
<feature type="domain" description="TNase-like" evidence="10">
    <location>
        <begin position="59"/>
        <end position="198"/>
    </location>
</feature>
<dbReference type="FunFam" id="2.30.30.140:FF:000018">
    <property type="entry name" value="Serine/threonine-protein kinase 31"/>
    <property type="match status" value="1"/>
</dbReference>
<dbReference type="Pfam" id="PF00567">
    <property type="entry name" value="TUDOR"/>
    <property type="match status" value="1"/>
</dbReference>
<keyword evidence="5" id="KW-0597">Phosphoprotein</keyword>
<dbReference type="FunFam" id="2.40.50.90:FF:000010">
    <property type="entry name" value="Ribonuclease"/>
    <property type="match status" value="1"/>
</dbReference>
<dbReference type="AlphaFoldDB" id="A0A381L468"/>
<dbReference type="PIRSF" id="PIRSF017179">
    <property type="entry name" value="RISC-Tudor-SN"/>
    <property type="match status" value="1"/>
</dbReference>
<protein>
    <recommendedName>
        <fullName evidence="2">Probable endonuclease LCL3</fullName>
    </recommendedName>
    <alternativeName>
        <fullName evidence="3">Probable endonuclease lcl3</fullName>
    </alternativeName>
</protein>
<dbReference type="OrthoDB" id="10023235at2759"/>
<dbReference type="GO" id="GO:0004518">
    <property type="term" value="F:nuclease activity"/>
    <property type="evidence" value="ECO:0007669"/>
    <property type="project" value="TreeGrafter"/>
</dbReference>
<dbReference type="Gene3D" id="2.40.50.90">
    <property type="match status" value="5"/>
</dbReference>
<dbReference type="InterPro" id="IPR035437">
    <property type="entry name" value="SNase_OB-fold_sf"/>
</dbReference>
<gene>
    <name evidence="11" type="ORF">BGT96224V2_LOCUS1799</name>
</gene>
<feature type="region of interest" description="Disordered" evidence="8">
    <location>
        <begin position="678"/>
        <end position="698"/>
    </location>
</feature>
<name>A0A381L468_BLUGR</name>
<dbReference type="FunFam" id="2.40.50.90:FF:000019">
    <property type="entry name" value="Transcription factor (Snd1/p100), putative"/>
    <property type="match status" value="1"/>
</dbReference>
<comment type="subcellular location">
    <subcellularLocation>
        <location evidence="1 7">Cytoplasm</location>
    </subcellularLocation>
</comment>
<dbReference type="PROSITE" id="PS50304">
    <property type="entry name" value="TUDOR"/>
    <property type="match status" value="1"/>
</dbReference>
<dbReference type="SMART" id="SM00333">
    <property type="entry name" value="TUDOR"/>
    <property type="match status" value="1"/>
</dbReference>
<dbReference type="GO" id="GO:0031332">
    <property type="term" value="C:RNAi effector complex"/>
    <property type="evidence" value="ECO:0007669"/>
    <property type="project" value="InterPro"/>
</dbReference>
<dbReference type="GO" id="GO:0003723">
    <property type="term" value="F:RNA binding"/>
    <property type="evidence" value="ECO:0007669"/>
    <property type="project" value="UniProtKB-UniRule"/>
</dbReference>
<keyword evidence="6" id="KW-0677">Repeat</keyword>
<evidence type="ECO:0000256" key="6">
    <source>
        <dbReference type="ARBA" id="ARBA00022737"/>
    </source>
</evidence>
<evidence type="ECO:0000259" key="10">
    <source>
        <dbReference type="PROSITE" id="PS50830"/>
    </source>
</evidence>